<sequence length="93" mass="10540">MPIPVLFLILAAGLAFLAYPADAFAEAATRARELKRIESQSHRERIKILEQADRCIAKAENRQDYRACEEAEAQARKDSNLRARDAKQSLRRG</sequence>
<dbReference type="Proteomes" id="UP000078543">
    <property type="component" value="Unassembled WGS sequence"/>
</dbReference>
<keyword evidence="1" id="KW-0732">Signal</keyword>
<proteinExistence type="predicted"/>
<dbReference type="EMBL" id="LWQU01000141">
    <property type="protein sequence ID" value="OAN49968.1"/>
    <property type="molecule type" value="Genomic_DNA"/>
</dbReference>
<evidence type="ECO:0000313" key="2">
    <source>
        <dbReference type="EMBL" id="OAN49968.1"/>
    </source>
</evidence>
<dbReference type="STRING" id="1437059.A6A05_01760"/>
<organism evidence="2 3">
    <name type="scientific">Magnetospirillum moscoviense</name>
    <dbReference type="NCBI Taxonomy" id="1437059"/>
    <lineage>
        <taxon>Bacteria</taxon>
        <taxon>Pseudomonadati</taxon>
        <taxon>Pseudomonadota</taxon>
        <taxon>Alphaproteobacteria</taxon>
        <taxon>Rhodospirillales</taxon>
        <taxon>Rhodospirillaceae</taxon>
        <taxon>Magnetospirillum</taxon>
    </lineage>
</organism>
<dbReference type="AlphaFoldDB" id="A0A178MPB8"/>
<gene>
    <name evidence="2" type="ORF">A6A05_01760</name>
</gene>
<feature type="chain" id="PRO_5008092113" evidence="1">
    <location>
        <begin position="24"/>
        <end position="93"/>
    </location>
</feature>
<evidence type="ECO:0000256" key="1">
    <source>
        <dbReference type="SAM" id="SignalP"/>
    </source>
</evidence>
<protein>
    <submittedName>
        <fullName evidence="2">Uncharacterized protein</fullName>
    </submittedName>
</protein>
<evidence type="ECO:0000313" key="3">
    <source>
        <dbReference type="Proteomes" id="UP000078543"/>
    </source>
</evidence>
<reference evidence="2 3" key="1">
    <citation type="submission" date="2016-04" db="EMBL/GenBank/DDBJ databases">
        <title>Draft genome sequence of freshwater magnetotactic bacteria Magnetospirillum marisnigri SP-1 and Magnetospirillum moscoviense BB-1.</title>
        <authorList>
            <person name="Koziaeva V."/>
            <person name="Dziuba M.V."/>
            <person name="Ivanov T.M."/>
            <person name="Kuznetsov B."/>
            <person name="Grouzdev D.S."/>
        </authorList>
    </citation>
    <scope>NUCLEOTIDE SEQUENCE [LARGE SCALE GENOMIC DNA]</scope>
    <source>
        <strain evidence="2 3">BB-1</strain>
    </source>
</reference>
<feature type="signal peptide" evidence="1">
    <location>
        <begin position="1"/>
        <end position="23"/>
    </location>
</feature>
<keyword evidence="3" id="KW-1185">Reference proteome</keyword>
<accession>A0A178MPB8</accession>
<name>A0A178MPB8_9PROT</name>
<dbReference type="OrthoDB" id="10007405at2"/>
<comment type="caution">
    <text evidence="2">The sequence shown here is derived from an EMBL/GenBank/DDBJ whole genome shotgun (WGS) entry which is preliminary data.</text>
</comment>
<dbReference type="RefSeq" id="WP_068500565.1">
    <property type="nucleotide sequence ID" value="NZ_LWQU01000141.1"/>
</dbReference>